<dbReference type="Proteomes" id="UP001148629">
    <property type="component" value="Unassembled WGS sequence"/>
</dbReference>
<reference evidence="1" key="1">
    <citation type="submission" date="2022-08" db="EMBL/GenBank/DDBJ databases">
        <title>Genome Sequence of Fusarium decemcellulare.</title>
        <authorList>
            <person name="Buettner E."/>
        </authorList>
    </citation>
    <scope>NUCLEOTIDE SEQUENCE</scope>
    <source>
        <strain evidence="1">Babe19</strain>
    </source>
</reference>
<evidence type="ECO:0000313" key="1">
    <source>
        <dbReference type="EMBL" id="KAJ3525005.1"/>
    </source>
</evidence>
<evidence type="ECO:0000313" key="2">
    <source>
        <dbReference type="Proteomes" id="UP001148629"/>
    </source>
</evidence>
<sequence>MTLTGSGVGGSGGQEKGRVKKVVAKDNGHLIPMENPLFCARAAAEWTKAEVDRWWVDERKYEDWARKPTEEKTTLSEEHKKYLDMTREAAKEKKTQAKAKI</sequence>
<comment type="caution">
    <text evidence="1">The sequence shown here is derived from an EMBL/GenBank/DDBJ whole genome shotgun (WGS) entry which is preliminary data.</text>
</comment>
<keyword evidence="2" id="KW-1185">Reference proteome</keyword>
<organism evidence="1 2">
    <name type="scientific">Fusarium decemcellulare</name>
    <dbReference type="NCBI Taxonomy" id="57161"/>
    <lineage>
        <taxon>Eukaryota</taxon>
        <taxon>Fungi</taxon>
        <taxon>Dikarya</taxon>
        <taxon>Ascomycota</taxon>
        <taxon>Pezizomycotina</taxon>
        <taxon>Sordariomycetes</taxon>
        <taxon>Hypocreomycetidae</taxon>
        <taxon>Hypocreales</taxon>
        <taxon>Nectriaceae</taxon>
        <taxon>Fusarium</taxon>
        <taxon>Fusarium decemcellulare species complex</taxon>
    </lineage>
</organism>
<proteinExistence type="predicted"/>
<gene>
    <name evidence="1" type="ORF">NM208_g11826</name>
</gene>
<accession>A0ACC1RTM5</accession>
<protein>
    <submittedName>
        <fullName evidence="1">Uncharacterized protein</fullName>
    </submittedName>
</protein>
<name>A0ACC1RTM5_9HYPO</name>
<dbReference type="EMBL" id="JANRMS010001981">
    <property type="protein sequence ID" value="KAJ3525005.1"/>
    <property type="molecule type" value="Genomic_DNA"/>
</dbReference>